<dbReference type="PROSITE" id="PS50975">
    <property type="entry name" value="ATP_GRASP"/>
    <property type="match status" value="1"/>
</dbReference>
<dbReference type="PANTHER" id="PTHR37018:SF1">
    <property type="entry name" value="CULTURE SPECIFIC PROTEIN, PUTATIVE (AFU_ORTHOLOGUE AFUA_2G00130)-RELATED"/>
    <property type="match status" value="1"/>
</dbReference>
<accession>A0A166YTI0</accession>
<dbReference type="GO" id="GO:0046872">
    <property type="term" value="F:metal ion binding"/>
    <property type="evidence" value="ECO:0007669"/>
    <property type="project" value="InterPro"/>
</dbReference>
<dbReference type="PATRIC" id="fig|1365250.3.peg.756"/>
<keyword evidence="1" id="KW-0547">Nucleotide-binding</keyword>
<evidence type="ECO:0000259" key="2">
    <source>
        <dbReference type="PROSITE" id="PS50975"/>
    </source>
</evidence>
<feature type="domain" description="ATP-grasp" evidence="2">
    <location>
        <begin position="155"/>
        <end position="353"/>
    </location>
</feature>
<dbReference type="GO" id="GO:0005524">
    <property type="term" value="F:ATP binding"/>
    <property type="evidence" value="ECO:0007669"/>
    <property type="project" value="UniProtKB-UniRule"/>
</dbReference>
<proteinExistence type="predicted"/>
<keyword evidence="1" id="KW-0067">ATP-binding</keyword>
<gene>
    <name evidence="3" type="ORF">N475_08870</name>
</gene>
<protein>
    <recommendedName>
        <fullName evidence="2">ATP-grasp domain-containing protein</fullName>
    </recommendedName>
</protein>
<dbReference type="PANTHER" id="PTHR37018">
    <property type="entry name" value="CULTURE SPECIFIC PROTEIN, PUTATIVE (AFU_ORTHOLOGUE AFUA_2G00130)-RELATED"/>
    <property type="match status" value="1"/>
</dbReference>
<name>A0A166YTI0_9GAMM</name>
<keyword evidence="4" id="KW-1185">Reference proteome</keyword>
<dbReference type="Proteomes" id="UP000076643">
    <property type="component" value="Unassembled WGS sequence"/>
</dbReference>
<evidence type="ECO:0000256" key="1">
    <source>
        <dbReference type="PROSITE-ProRule" id="PRU00409"/>
    </source>
</evidence>
<comment type="caution">
    <text evidence="3">The sequence shown here is derived from an EMBL/GenBank/DDBJ whole genome shotgun (WGS) entry which is preliminary data.</text>
</comment>
<evidence type="ECO:0000313" key="4">
    <source>
        <dbReference type="Proteomes" id="UP000076643"/>
    </source>
</evidence>
<dbReference type="InterPro" id="IPR053269">
    <property type="entry name" value="Asp-Met_ligase"/>
</dbReference>
<dbReference type="InterPro" id="IPR011761">
    <property type="entry name" value="ATP-grasp"/>
</dbReference>
<reference evidence="3 4" key="1">
    <citation type="submission" date="2013-07" db="EMBL/GenBank/DDBJ databases">
        <title>Comparative Genomic and Metabolomic Analysis of Twelve Strains of Pseudoalteromonas luteoviolacea.</title>
        <authorList>
            <person name="Vynne N.G."/>
            <person name="Mansson M."/>
            <person name="Gram L."/>
        </authorList>
    </citation>
    <scope>NUCLEOTIDE SEQUENCE [LARGE SCALE GENOMIC DNA]</scope>
    <source>
        <strain evidence="3 4">DSM 6061</strain>
    </source>
</reference>
<organism evidence="3 4">
    <name type="scientific">Pseudoalteromonas luteoviolacea DSM 6061</name>
    <dbReference type="NCBI Taxonomy" id="1365250"/>
    <lineage>
        <taxon>Bacteria</taxon>
        <taxon>Pseudomonadati</taxon>
        <taxon>Pseudomonadota</taxon>
        <taxon>Gammaproteobacteria</taxon>
        <taxon>Alteromonadales</taxon>
        <taxon>Pseudoalteromonadaceae</taxon>
        <taxon>Pseudoalteromonas</taxon>
    </lineage>
</organism>
<dbReference type="EMBL" id="AUYB01000079">
    <property type="protein sequence ID" value="KZN43505.1"/>
    <property type="molecule type" value="Genomic_DNA"/>
</dbReference>
<dbReference type="SUPFAM" id="SSF56059">
    <property type="entry name" value="Glutathione synthetase ATP-binding domain-like"/>
    <property type="match status" value="1"/>
</dbReference>
<dbReference type="AlphaFoldDB" id="A0A166YTI0"/>
<evidence type="ECO:0000313" key="3">
    <source>
        <dbReference type="EMBL" id="KZN43505.1"/>
    </source>
</evidence>
<dbReference type="RefSeq" id="WP_063355783.1">
    <property type="nucleotide sequence ID" value="NZ_AQHB01000038.1"/>
</dbReference>
<sequence length="433" mass="47647">MHTCVYWAHLDPEASWCDSNNLSLPTPLGAKSTLQLALLDDMFVPANDYDIALTIVPKCPALHDYHASLGARYLTRSVFESLDAWQLAGTPAWPDIFASMQTSGEEAVAFSAVQDILSSSIQSSYAYLAGAPASGEHPTPELSAIRYANSKSTITQLCHQLEIPGLGVVIEQQDDINRLLELDCPFVLKEAFGVSGKGAYLVKEQRITERLVRHFQKQSASGKYGGLVAQPWLDIEIDFSSQWHIDKQGEITFIGLCQVENKGFRFSGIDLCCQALCDVVAQSNYDTHVRRLLSELFKRGYFGPVCVDSALLQDGTVYAVIEVNARESMGSIALRWQEKLSLSNAVRLRQYDVHYQSPLKLEVMLNKLAARGALLKSGQLGGIVPLTASSLALSPQSSLAKGRWIQLECASRSSDYYRTILQSCLLEMGASLQ</sequence>